<evidence type="ECO:0000256" key="1">
    <source>
        <dbReference type="PIRSR" id="PIRSR605493-1"/>
    </source>
</evidence>
<dbReference type="GO" id="GO:0046872">
    <property type="term" value="F:metal ion binding"/>
    <property type="evidence" value="ECO:0007669"/>
    <property type="project" value="UniProtKB-KW"/>
</dbReference>
<organism evidence="2 3">
    <name type="scientific">Rhodovulum sulfidophilum</name>
    <name type="common">Rhodobacter sulfidophilus</name>
    <dbReference type="NCBI Taxonomy" id="35806"/>
    <lineage>
        <taxon>Bacteria</taxon>
        <taxon>Pseudomonadati</taxon>
        <taxon>Pseudomonadota</taxon>
        <taxon>Alphaproteobacteria</taxon>
        <taxon>Rhodobacterales</taxon>
        <taxon>Paracoccaceae</taxon>
        <taxon>Rhodovulum</taxon>
    </lineage>
</organism>
<sequence>MLEIQAKLRESQVATLTSTLFKRGLATRFFSGLSPLTPGKTRVVGEAFTIRAIPVREDIRAAVGKGGAPNLHRQAMAATRAGQIIVFDGNGCADVSPLGDIIALALRDKRVLGFVTDTGVNDLPAIGELGFPIWGKGPAGIPGAARIQVADWNLPIGCAGVAVYPGDLIVADETGAVCVPRDIAAEIADEAWEAEQLEIFLTAEIAAGAPLETTYPPDAETRARYEIWRRARVTPA</sequence>
<reference evidence="2 3" key="1">
    <citation type="submission" date="2017-08" db="EMBL/GenBank/DDBJ databases">
        <title>Infants hospitalized years apart are colonized by the same room-sourced microbial strains.</title>
        <authorList>
            <person name="Brooks B."/>
            <person name="Olm M.R."/>
            <person name="Firek B.A."/>
            <person name="Baker R."/>
            <person name="Thomas B.C."/>
            <person name="Morowitz M.J."/>
            <person name="Banfield J.F."/>
        </authorList>
    </citation>
    <scope>NUCLEOTIDE SEQUENCE [LARGE SCALE GENOMIC DNA]</scope>
    <source>
        <strain evidence="2">S2_005_002_R2_34</strain>
    </source>
</reference>
<dbReference type="PANTHER" id="PTHR33254:SF16">
    <property type="entry name" value="BLR3842 PROTEIN"/>
    <property type="match status" value="1"/>
</dbReference>
<dbReference type="AlphaFoldDB" id="A0A2W5N563"/>
<dbReference type="PANTHER" id="PTHR33254">
    <property type="entry name" value="4-HYDROXY-4-METHYL-2-OXOGLUTARATE ALDOLASE 3-RELATED"/>
    <property type="match status" value="1"/>
</dbReference>
<comment type="caution">
    <text evidence="2">The sequence shown here is derived from an EMBL/GenBank/DDBJ whole genome shotgun (WGS) entry which is preliminary data.</text>
</comment>
<dbReference type="Proteomes" id="UP000249185">
    <property type="component" value="Unassembled WGS sequence"/>
</dbReference>
<gene>
    <name evidence="2" type="ORF">DI556_21830</name>
</gene>
<keyword evidence="1" id="KW-0479">Metal-binding</keyword>
<name>A0A2W5N563_RHOSU</name>
<dbReference type="NCBIfam" id="NF006093">
    <property type="entry name" value="PRK08245.1"/>
    <property type="match status" value="1"/>
</dbReference>
<comment type="cofactor">
    <cofactor evidence="1">
        <name>Mg(2+)</name>
        <dbReference type="ChEBI" id="CHEBI:18420"/>
    </cofactor>
</comment>
<accession>A0A2W5N563</accession>
<dbReference type="Gene3D" id="3.50.30.40">
    <property type="entry name" value="Ribonuclease E inhibitor RraA/RraA-like"/>
    <property type="match status" value="1"/>
</dbReference>
<evidence type="ECO:0000313" key="3">
    <source>
        <dbReference type="Proteomes" id="UP000249185"/>
    </source>
</evidence>
<dbReference type="SUPFAM" id="SSF89562">
    <property type="entry name" value="RraA-like"/>
    <property type="match status" value="1"/>
</dbReference>
<protein>
    <submittedName>
        <fullName evidence="2">Ribonuclease activity regulator RraA</fullName>
    </submittedName>
</protein>
<evidence type="ECO:0000313" key="2">
    <source>
        <dbReference type="EMBL" id="PZQ45885.1"/>
    </source>
</evidence>
<dbReference type="InterPro" id="IPR036704">
    <property type="entry name" value="RraA/RraA-like_sf"/>
</dbReference>
<dbReference type="InterPro" id="IPR005493">
    <property type="entry name" value="RraA/RraA-like"/>
</dbReference>
<dbReference type="Pfam" id="PF03737">
    <property type="entry name" value="RraA-like"/>
    <property type="match status" value="1"/>
</dbReference>
<dbReference type="EMBL" id="QFPW01000036">
    <property type="protein sequence ID" value="PZQ45885.1"/>
    <property type="molecule type" value="Genomic_DNA"/>
</dbReference>
<proteinExistence type="predicted"/>
<feature type="binding site" evidence="1">
    <location>
        <position position="122"/>
    </location>
    <ligand>
        <name>Mg(2+)</name>
        <dbReference type="ChEBI" id="CHEBI:18420"/>
    </ligand>
</feature>
<dbReference type="CDD" id="cd16841">
    <property type="entry name" value="RraA_family"/>
    <property type="match status" value="1"/>
</dbReference>
<feature type="binding site" evidence="1">
    <location>
        <begin position="99"/>
        <end position="102"/>
    </location>
    <ligand>
        <name>substrate</name>
    </ligand>
</feature>
<keyword evidence="1" id="KW-0460">Magnesium</keyword>